<proteinExistence type="predicted"/>
<dbReference type="AlphaFoldDB" id="A0A9P6H8M4"/>
<reference evidence="1" key="2">
    <citation type="submission" date="2020-11" db="EMBL/GenBank/DDBJ databases">
        <authorList>
            <consortium name="DOE Joint Genome Institute"/>
            <person name="Kuo A."/>
            <person name="Miyauchi S."/>
            <person name="Kiss E."/>
            <person name="Drula E."/>
            <person name="Kohler A."/>
            <person name="Sanchez-Garcia M."/>
            <person name="Andreopoulos B."/>
            <person name="Barry K.W."/>
            <person name="Bonito G."/>
            <person name="Buee M."/>
            <person name="Carver A."/>
            <person name="Chen C."/>
            <person name="Cichocki N."/>
            <person name="Clum A."/>
            <person name="Culley D."/>
            <person name="Crous P.W."/>
            <person name="Fauchery L."/>
            <person name="Girlanda M."/>
            <person name="Hayes R."/>
            <person name="Keri Z."/>
            <person name="Labutti K."/>
            <person name="Lipzen A."/>
            <person name="Lombard V."/>
            <person name="Magnuson J."/>
            <person name="Maillard F."/>
            <person name="Morin E."/>
            <person name="Murat C."/>
            <person name="Nolan M."/>
            <person name="Ohm R."/>
            <person name="Pangilinan J."/>
            <person name="Pereira M."/>
            <person name="Perotto S."/>
            <person name="Peter M."/>
            <person name="Riley R."/>
            <person name="Sitrit Y."/>
            <person name="Stielow B."/>
            <person name="Szollosi G."/>
            <person name="Zifcakova L."/>
            <person name="Stursova M."/>
            <person name="Spatafora J.W."/>
            <person name="Tedersoo L."/>
            <person name="Vaario L.-M."/>
            <person name="Yamada A."/>
            <person name="Yan M."/>
            <person name="Wang P."/>
            <person name="Xu J."/>
            <person name="Bruns T."/>
            <person name="Baldrian P."/>
            <person name="Vilgalys R."/>
            <person name="Henrissat B."/>
            <person name="Grigoriev I.V."/>
            <person name="Hibbett D."/>
            <person name="Nagy L.G."/>
            <person name="Martin F.M."/>
        </authorList>
    </citation>
    <scope>NUCLEOTIDE SEQUENCE</scope>
    <source>
        <strain evidence="1">UH-Tt-Lm1</strain>
    </source>
</reference>
<organism evidence="1 2">
    <name type="scientific">Thelephora terrestris</name>
    <dbReference type="NCBI Taxonomy" id="56493"/>
    <lineage>
        <taxon>Eukaryota</taxon>
        <taxon>Fungi</taxon>
        <taxon>Dikarya</taxon>
        <taxon>Basidiomycota</taxon>
        <taxon>Agaricomycotina</taxon>
        <taxon>Agaricomycetes</taxon>
        <taxon>Thelephorales</taxon>
        <taxon>Thelephoraceae</taxon>
        <taxon>Thelephora</taxon>
    </lineage>
</organism>
<accession>A0A9P6H8M4</accession>
<keyword evidence="2" id="KW-1185">Reference proteome</keyword>
<sequence>MRGPKNSLLLYWLRVTAMPPSFKSSSNCPTATRVIRTRLKFSFREAIPGTSFKYSAYFTEANSIFRQSLEFHRRESQRDGQRQPNATR</sequence>
<comment type="caution">
    <text evidence="1">The sequence shown here is derived from an EMBL/GenBank/DDBJ whole genome shotgun (WGS) entry which is preliminary data.</text>
</comment>
<evidence type="ECO:0000313" key="1">
    <source>
        <dbReference type="EMBL" id="KAF9781676.1"/>
    </source>
</evidence>
<dbReference type="EMBL" id="WIUZ02000013">
    <property type="protein sequence ID" value="KAF9781676.1"/>
    <property type="molecule type" value="Genomic_DNA"/>
</dbReference>
<name>A0A9P6H8M4_9AGAM</name>
<dbReference type="Proteomes" id="UP000736335">
    <property type="component" value="Unassembled WGS sequence"/>
</dbReference>
<gene>
    <name evidence="1" type="ORF">BJ322DRAFT_1077592</name>
</gene>
<evidence type="ECO:0000313" key="2">
    <source>
        <dbReference type="Proteomes" id="UP000736335"/>
    </source>
</evidence>
<reference evidence="1" key="1">
    <citation type="journal article" date="2020" name="Nat. Commun.">
        <title>Large-scale genome sequencing of mycorrhizal fungi provides insights into the early evolution of symbiotic traits.</title>
        <authorList>
            <person name="Miyauchi S."/>
            <person name="Kiss E."/>
            <person name="Kuo A."/>
            <person name="Drula E."/>
            <person name="Kohler A."/>
            <person name="Sanchez-Garcia M."/>
            <person name="Morin E."/>
            <person name="Andreopoulos B."/>
            <person name="Barry K.W."/>
            <person name="Bonito G."/>
            <person name="Buee M."/>
            <person name="Carver A."/>
            <person name="Chen C."/>
            <person name="Cichocki N."/>
            <person name="Clum A."/>
            <person name="Culley D."/>
            <person name="Crous P.W."/>
            <person name="Fauchery L."/>
            <person name="Girlanda M."/>
            <person name="Hayes R.D."/>
            <person name="Keri Z."/>
            <person name="LaButti K."/>
            <person name="Lipzen A."/>
            <person name="Lombard V."/>
            <person name="Magnuson J."/>
            <person name="Maillard F."/>
            <person name="Murat C."/>
            <person name="Nolan M."/>
            <person name="Ohm R.A."/>
            <person name="Pangilinan J."/>
            <person name="Pereira M.F."/>
            <person name="Perotto S."/>
            <person name="Peter M."/>
            <person name="Pfister S."/>
            <person name="Riley R."/>
            <person name="Sitrit Y."/>
            <person name="Stielow J.B."/>
            <person name="Szollosi G."/>
            <person name="Zifcakova L."/>
            <person name="Stursova M."/>
            <person name="Spatafora J.W."/>
            <person name="Tedersoo L."/>
            <person name="Vaario L.M."/>
            <person name="Yamada A."/>
            <person name="Yan M."/>
            <person name="Wang P."/>
            <person name="Xu J."/>
            <person name="Bruns T."/>
            <person name="Baldrian P."/>
            <person name="Vilgalys R."/>
            <person name="Dunand C."/>
            <person name="Henrissat B."/>
            <person name="Grigoriev I.V."/>
            <person name="Hibbett D."/>
            <person name="Nagy L.G."/>
            <person name="Martin F.M."/>
        </authorList>
    </citation>
    <scope>NUCLEOTIDE SEQUENCE</scope>
    <source>
        <strain evidence="1">UH-Tt-Lm1</strain>
    </source>
</reference>
<protein>
    <submittedName>
        <fullName evidence="1">Uncharacterized protein</fullName>
    </submittedName>
</protein>